<dbReference type="AlphaFoldDB" id="A0A375FGI1"/>
<geneLocation type="plasmid" evidence="3">
    <name>cbm2613_p</name>
</geneLocation>
<protein>
    <submittedName>
        <fullName evidence="1">Uncharacterized protein</fullName>
    </submittedName>
</protein>
<dbReference type="EMBL" id="LT984809">
    <property type="protein sequence ID" value="SPD48738.1"/>
    <property type="molecule type" value="Genomic_DNA"/>
</dbReference>
<evidence type="ECO:0000313" key="1">
    <source>
        <dbReference type="EMBL" id="SOZ74465.1"/>
    </source>
</evidence>
<organism evidence="1 3">
    <name type="scientific">Cupriavidus taiwanensis</name>
    <dbReference type="NCBI Taxonomy" id="164546"/>
    <lineage>
        <taxon>Bacteria</taxon>
        <taxon>Pseudomonadati</taxon>
        <taxon>Pseudomonadota</taxon>
        <taxon>Betaproteobacteria</taxon>
        <taxon>Burkholderiales</taxon>
        <taxon>Burkholderiaceae</taxon>
        <taxon>Cupriavidus</taxon>
    </lineage>
</organism>
<gene>
    <name evidence="2" type="ORF">CBM2612_P0083</name>
    <name evidence="1" type="ORF">CBM2613_P20031</name>
</gene>
<dbReference type="EMBL" id="LT976981">
    <property type="protein sequence ID" value="SOZ74465.1"/>
    <property type="molecule type" value="Genomic_DNA"/>
</dbReference>
<keyword evidence="1" id="KW-0614">Plasmid</keyword>
<reference evidence="2 3" key="2">
    <citation type="submission" date="2018-01" db="EMBL/GenBank/DDBJ databases">
        <authorList>
            <person name="Gaut B.S."/>
            <person name="Morton B.R."/>
            <person name="Clegg M.T."/>
            <person name="Duvall M.R."/>
        </authorList>
    </citation>
    <scope>NUCLEOTIDE SEQUENCE [LARGE SCALE GENOMIC DNA]</scope>
    <source>
        <strain evidence="2">Cupriavidus taiwanensis STM 8555</strain>
        <plasmid evidence="2">I</plasmid>
        <plasmid evidence="3">Plasmid cbm2613_p</plasmid>
    </source>
</reference>
<proteinExistence type="predicted"/>
<geneLocation type="plasmid" evidence="1">
    <name>CBM2613_p</name>
</geneLocation>
<name>A0A375FGI1_9BURK</name>
<evidence type="ECO:0000313" key="2">
    <source>
        <dbReference type="EMBL" id="SPD48738.1"/>
    </source>
</evidence>
<geneLocation type="plasmid" evidence="2">
    <name>I</name>
</geneLocation>
<dbReference type="Proteomes" id="UP000256952">
    <property type="component" value="Plasmid CBM2613_p"/>
</dbReference>
<reference evidence="1" key="1">
    <citation type="submission" date="2018-01" db="EMBL/GenBank/DDBJ databases">
        <authorList>
            <person name="Clerissi C."/>
        </authorList>
    </citation>
    <scope>NUCLEOTIDE SEQUENCE</scope>
    <source>
        <strain evidence="1">Cupriavidus taiwanensis STM 8556</strain>
        <plasmid evidence="1">CBM2613_p</plasmid>
    </source>
</reference>
<evidence type="ECO:0000313" key="3">
    <source>
        <dbReference type="Proteomes" id="UP000256952"/>
    </source>
</evidence>
<sequence length="109" mass="12136">MPAARQPLNTSVVEGINNTIKVIKRRVYSYRDEEYLFLNPRGLPRNPSLNLKRRSVSPLIVVLGRFRTRPHDTASLVGTGLKIAVLSGIQPIGIAAPTYFEVAHQQLSD</sequence>
<accession>A0A375FGI1</accession>